<dbReference type="AlphaFoldDB" id="A0A3N9XX90"/>
<evidence type="ECO:0000256" key="10">
    <source>
        <dbReference type="PIRSR" id="PIRSR000463-1"/>
    </source>
</evidence>
<evidence type="ECO:0000256" key="1">
    <source>
        <dbReference type="ARBA" id="ARBA00000826"/>
    </source>
</evidence>
<feature type="active site" description="Proton donor" evidence="9 10">
    <location>
        <position position="434"/>
    </location>
</feature>
<evidence type="ECO:0000256" key="7">
    <source>
        <dbReference type="ARBA" id="ARBA00023056"/>
    </source>
</evidence>
<dbReference type="Pfam" id="PF00128">
    <property type="entry name" value="Alpha-amylase"/>
    <property type="match status" value="1"/>
</dbReference>
<keyword evidence="8 9" id="KW-0119">Carbohydrate metabolism</keyword>
<dbReference type="FunFam" id="2.60.40.1180:FF:000002">
    <property type="entry name" value="1,4-alpha-glucan branching enzyme GlgB"/>
    <property type="match status" value="1"/>
</dbReference>
<dbReference type="Gene3D" id="3.20.20.80">
    <property type="entry name" value="Glycosidases"/>
    <property type="match status" value="1"/>
</dbReference>
<comment type="function">
    <text evidence="9">Catalyzes the formation of the alpha-1,6-glucosidic linkages in glycogen by scission of a 1,4-alpha-linked oligosaccharide from growing alpha-1,4-glucan chains and the subsequent attachment of the oligosaccharide to the alpha-1,6 position.</text>
</comment>
<evidence type="ECO:0000256" key="4">
    <source>
        <dbReference type="ARBA" id="ARBA00022600"/>
    </source>
</evidence>
<dbReference type="PIRSF" id="PIRSF000463">
    <property type="entry name" value="GlgB"/>
    <property type="match status" value="1"/>
</dbReference>
<sequence>MDQLISGATHDPHALLGPHPADSSTTIRTMRRGAGDVALLVGDERYPMKQVHDVGVFEAQVDGVVLDYRVEVDGTAHDDPYRYPPTLGELDLHLIREGRHERLWEALGARVFDEGVAFSVWAPNAQGVRVVGDFTGWGADDGWPMRSLGSSGVWELFVPNARAGARYKYRVLGADGQWRDKADPLAAYAEVPPATASVVHHSTYRWDDADWLARRAERQPHQEPMSVYEVHLGSWRPGLSYRELAEQLTAYVTELGFTHVEFLPVMEHPFGGSWGYQVTGYYAPTSRFGNPDEFRHLVDRLHAAGIGVLLDWVPAHFPKDEWALARFDGTPLYEHPDPRRGEHPDWGTYVFDFGRNEVRNFLVANALYWCDQFHVDGLRVDAVASMLYLDYSRNHGEWAPNKYGGRENLEAIALMQEVNATVYKHHAGVVMIAEESTAWPGVTRPTADGGLGFGFKWNMGWMHDTLLYTSKDPIYRQHHHHQLTFSLAYAWSENYVLPISHDEVVHGKGSLAGKMPGDTWQRLANVRALLAYMWAHPGKQLLFMGSEMADDREWSEERGLDWYLLHDPARAGVQRLVGDLNRVYRDTPALWAQDTEPAGFRWIAGDDVANNTVSFVRIAPDGSTLVCVANFSASPLHDYRIGLPAGGTWQEVLNTDAHHYGGSGVGNLGEVRAENVPWHGMVASAALQVPPLGAVWLRQG</sequence>
<keyword evidence="14" id="KW-1185">Reference proteome</keyword>
<proteinExistence type="inferred from homology"/>
<dbReference type="UniPathway" id="UPA00164"/>
<dbReference type="InterPro" id="IPR054169">
    <property type="entry name" value="GlgB_N"/>
</dbReference>
<dbReference type="GO" id="GO:0005978">
    <property type="term" value="P:glycogen biosynthetic process"/>
    <property type="evidence" value="ECO:0007669"/>
    <property type="project" value="UniProtKB-UniRule"/>
</dbReference>
<dbReference type="RefSeq" id="WP_124854617.1">
    <property type="nucleotide sequence ID" value="NZ_QGSY01000136.1"/>
</dbReference>
<dbReference type="Pfam" id="PF02806">
    <property type="entry name" value="Alpha-amylase_C"/>
    <property type="match status" value="1"/>
</dbReference>
<evidence type="ECO:0000256" key="2">
    <source>
        <dbReference type="ARBA" id="ARBA00004964"/>
    </source>
</evidence>
<reference evidence="13 14" key="1">
    <citation type="submission" date="2018-05" db="EMBL/GenBank/DDBJ databases">
        <title>Micromonospora from Atacama Desert.</title>
        <authorList>
            <person name="Carro L."/>
            <person name="Goodfellow M."/>
            <person name="Klenk H.-P."/>
        </authorList>
    </citation>
    <scope>NUCLEOTIDE SEQUENCE [LARGE SCALE GENOMIC DNA]</scope>
    <source>
        <strain evidence="13 14">LB32</strain>
    </source>
</reference>
<evidence type="ECO:0000313" key="13">
    <source>
        <dbReference type="EMBL" id="RQX11527.1"/>
    </source>
</evidence>
<dbReference type="CDD" id="cd11322">
    <property type="entry name" value="AmyAc_Glg_BE"/>
    <property type="match status" value="1"/>
</dbReference>
<dbReference type="GO" id="GO:0005829">
    <property type="term" value="C:cytosol"/>
    <property type="evidence" value="ECO:0007669"/>
    <property type="project" value="TreeGrafter"/>
</dbReference>
<accession>A0A3N9XX90</accession>
<feature type="active site" description="Nucleophile" evidence="9 10">
    <location>
        <position position="381"/>
    </location>
</feature>
<dbReference type="Pfam" id="PF02922">
    <property type="entry name" value="CBM_48"/>
    <property type="match status" value="1"/>
</dbReference>
<protein>
    <recommendedName>
        <fullName evidence="9">1,4-alpha-glucan branching enzyme GlgB</fullName>
        <ecNumber evidence="9">2.4.1.18</ecNumber>
    </recommendedName>
    <alternativeName>
        <fullName evidence="9">1,4-alpha-D-glucan:1,4-alpha-D-glucan 6-glucosyl-transferase</fullName>
    </alternativeName>
    <alternativeName>
        <fullName evidence="9">Alpha-(1-&gt;4)-glucan branching enzyme</fullName>
    </alternativeName>
    <alternativeName>
        <fullName evidence="9">Glycogen branching enzyme</fullName>
        <shortName evidence="9">BE</shortName>
    </alternativeName>
</protein>
<dbReference type="InterPro" id="IPR006407">
    <property type="entry name" value="GlgB"/>
</dbReference>
<dbReference type="NCBIfam" id="NF003811">
    <property type="entry name" value="PRK05402.1"/>
    <property type="match status" value="1"/>
</dbReference>
<dbReference type="NCBIfam" id="NF008967">
    <property type="entry name" value="PRK12313.1"/>
    <property type="match status" value="1"/>
</dbReference>
<keyword evidence="5 9" id="KW-0328">Glycosyltransferase</keyword>
<dbReference type="InterPro" id="IPR014756">
    <property type="entry name" value="Ig_E-set"/>
</dbReference>
<dbReference type="InterPro" id="IPR017853">
    <property type="entry name" value="GH"/>
</dbReference>
<dbReference type="InterPro" id="IPR013783">
    <property type="entry name" value="Ig-like_fold"/>
</dbReference>
<dbReference type="SUPFAM" id="SSF51011">
    <property type="entry name" value="Glycosyl hydrolase domain"/>
    <property type="match status" value="1"/>
</dbReference>
<keyword evidence="7 9" id="KW-0320">Glycogen biosynthesis</keyword>
<comment type="catalytic activity">
    <reaction evidence="1 9">
        <text>Transfers a segment of a (1-&gt;4)-alpha-D-glucan chain to a primary hydroxy group in a similar glucan chain.</text>
        <dbReference type="EC" id="2.4.1.18"/>
    </reaction>
</comment>
<dbReference type="InterPro" id="IPR006048">
    <property type="entry name" value="A-amylase/branching_C"/>
</dbReference>
<dbReference type="PANTHER" id="PTHR43651">
    <property type="entry name" value="1,4-ALPHA-GLUCAN-BRANCHING ENZYME"/>
    <property type="match status" value="1"/>
</dbReference>
<name>A0A3N9XX90_9ACTN</name>
<comment type="caution">
    <text evidence="13">The sequence shown here is derived from an EMBL/GenBank/DDBJ whole genome shotgun (WGS) entry which is preliminary data.</text>
</comment>
<dbReference type="GO" id="GO:0003844">
    <property type="term" value="F:1,4-alpha-glucan branching enzyme activity"/>
    <property type="evidence" value="ECO:0007669"/>
    <property type="project" value="UniProtKB-UniRule"/>
</dbReference>
<keyword evidence="6 9" id="KW-0808">Transferase</keyword>
<comment type="subunit">
    <text evidence="9">Monomer.</text>
</comment>
<dbReference type="HAMAP" id="MF_00685">
    <property type="entry name" value="GlgB"/>
    <property type="match status" value="1"/>
</dbReference>
<evidence type="ECO:0000256" key="11">
    <source>
        <dbReference type="SAM" id="MobiDB-lite"/>
    </source>
</evidence>
<evidence type="ECO:0000256" key="8">
    <source>
        <dbReference type="ARBA" id="ARBA00023277"/>
    </source>
</evidence>
<dbReference type="OrthoDB" id="9800174at2"/>
<dbReference type="InterPro" id="IPR013780">
    <property type="entry name" value="Glyco_hydro_b"/>
</dbReference>
<dbReference type="SUPFAM" id="SSF81296">
    <property type="entry name" value="E set domains"/>
    <property type="match status" value="2"/>
</dbReference>
<evidence type="ECO:0000256" key="6">
    <source>
        <dbReference type="ARBA" id="ARBA00022679"/>
    </source>
</evidence>
<dbReference type="Pfam" id="PF22019">
    <property type="entry name" value="GlgB_N"/>
    <property type="match status" value="1"/>
</dbReference>
<dbReference type="InterPro" id="IPR044143">
    <property type="entry name" value="GlgB_N_E_set_prok"/>
</dbReference>
<dbReference type="Gene3D" id="2.60.40.1180">
    <property type="entry name" value="Golgi alpha-mannosidase II"/>
    <property type="match status" value="1"/>
</dbReference>
<gene>
    <name evidence="9" type="primary">glgB</name>
    <name evidence="13" type="ORF">DLJ58_08275</name>
</gene>
<dbReference type="GO" id="GO:0043169">
    <property type="term" value="F:cation binding"/>
    <property type="evidence" value="ECO:0007669"/>
    <property type="project" value="InterPro"/>
</dbReference>
<comment type="pathway">
    <text evidence="2 9">Glycan biosynthesis; glycogen biosynthesis.</text>
</comment>
<evidence type="ECO:0000313" key="14">
    <source>
        <dbReference type="Proteomes" id="UP000266889"/>
    </source>
</evidence>
<dbReference type="SMART" id="SM00642">
    <property type="entry name" value="Aamy"/>
    <property type="match status" value="1"/>
</dbReference>
<dbReference type="SUPFAM" id="SSF51445">
    <property type="entry name" value="(Trans)glycosidases"/>
    <property type="match status" value="1"/>
</dbReference>
<dbReference type="InterPro" id="IPR006047">
    <property type="entry name" value="GH13_cat_dom"/>
</dbReference>
<dbReference type="InterPro" id="IPR037439">
    <property type="entry name" value="Branching_enzy"/>
</dbReference>
<dbReference type="Proteomes" id="UP000266889">
    <property type="component" value="Unassembled WGS sequence"/>
</dbReference>
<dbReference type="FunFam" id="3.20.20.80:FF:000003">
    <property type="entry name" value="1,4-alpha-glucan branching enzyme GlgB"/>
    <property type="match status" value="1"/>
</dbReference>
<evidence type="ECO:0000259" key="12">
    <source>
        <dbReference type="SMART" id="SM00642"/>
    </source>
</evidence>
<dbReference type="Gene3D" id="2.60.40.10">
    <property type="entry name" value="Immunoglobulins"/>
    <property type="match status" value="2"/>
</dbReference>
<evidence type="ECO:0000256" key="3">
    <source>
        <dbReference type="ARBA" id="ARBA00009000"/>
    </source>
</evidence>
<comment type="similarity">
    <text evidence="3 9">Belongs to the glycosyl hydrolase 13 family. GlgB subfamily.</text>
</comment>
<evidence type="ECO:0000256" key="9">
    <source>
        <dbReference type="HAMAP-Rule" id="MF_00685"/>
    </source>
</evidence>
<feature type="domain" description="Glycosyl hydrolase family 13 catalytic" evidence="12">
    <location>
        <begin position="229"/>
        <end position="570"/>
    </location>
</feature>
<keyword evidence="4 9" id="KW-0321">Glycogen metabolism</keyword>
<feature type="region of interest" description="Disordered" evidence="11">
    <location>
        <begin position="1"/>
        <end position="23"/>
    </location>
</feature>
<dbReference type="PANTHER" id="PTHR43651:SF3">
    <property type="entry name" value="1,4-ALPHA-GLUCAN-BRANCHING ENZYME"/>
    <property type="match status" value="1"/>
</dbReference>
<dbReference type="EMBL" id="QGSY01000136">
    <property type="protein sequence ID" value="RQX11527.1"/>
    <property type="molecule type" value="Genomic_DNA"/>
</dbReference>
<organism evidence="13 14">
    <name type="scientific">Micromonospora arida</name>
    <dbReference type="NCBI Taxonomy" id="2203715"/>
    <lineage>
        <taxon>Bacteria</taxon>
        <taxon>Bacillati</taxon>
        <taxon>Actinomycetota</taxon>
        <taxon>Actinomycetes</taxon>
        <taxon>Micromonosporales</taxon>
        <taxon>Micromonosporaceae</taxon>
        <taxon>Micromonospora</taxon>
    </lineage>
</organism>
<dbReference type="GO" id="GO:0004553">
    <property type="term" value="F:hydrolase activity, hydrolyzing O-glycosyl compounds"/>
    <property type="evidence" value="ECO:0007669"/>
    <property type="project" value="InterPro"/>
</dbReference>
<evidence type="ECO:0000256" key="5">
    <source>
        <dbReference type="ARBA" id="ARBA00022676"/>
    </source>
</evidence>
<dbReference type="NCBIfam" id="TIGR01515">
    <property type="entry name" value="branching_enzym"/>
    <property type="match status" value="1"/>
</dbReference>
<dbReference type="InterPro" id="IPR004193">
    <property type="entry name" value="Glyco_hydro_13_N"/>
</dbReference>
<dbReference type="EC" id="2.4.1.18" evidence="9"/>
<dbReference type="CDD" id="cd02855">
    <property type="entry name" value="E_set_GBE_prok_N"/>
    <property type="match status" value="1"/>
</dbReference>